<evidence type="ECO:0000313" key="1">
    <source>
        <dbReference type="EMBL" id="CAI5771761.1"/>
    </source>
</evidence>
<dbReference type="Proteomes" id="UP001178461">
    <property type="component" value="Chromosome 4"/>
</dbReference>
<accession>A0AA35P164</accession>
<reference evidence="1" key="1">
    <citation type="submission" date="2022-12" db="EMBL/GenBank/DDBJ databases">
        <authorList>
            <person name="Alioto T."/>
            <person name="Alioto T."/>
            <person name="Gomez Garrido J."/>
        </authorList>
    </citation>
    <scope>NUCLEOTIDE SEQUENCE</scope>
</reference>
<gene>
    <name evidence="1" type="ORF">PODLI_1B028579</name>
</gene>
<dbReference type="AlphaFoldDB" id="A0AA35P164"/>
<keyword evidence="2" id="KW-1185">Reference proteome</keyword>
<name>A0AA35P164_9SAUR</name>
<protein>
    <submittedName>
        <fullName evidence="1">Uncharacterized protein</fullName>
    </submittedName>
</protein>
<proteinExistence type="predicted"/>
<dbReference type="EMBL" id="OX395129">
    <property type="protein sequence ID" value="CAI5771761.1"/>
    <property type="molecule type" value="Genomic_DNA"/>
</dbReference>
<organism evidence="1 2">
    <name type="scientific">Podarcis lilfordi</name>
    <name type="common">Lilford's wall lizard</name>
    <dbReference type="NCBI Taxonomy" id="74358"/>
    <lineage>
        <taxon>Eukaryota</taxon>
        <taxon>Metazoa</taxon>
        <taxon>Chordata</taxon>
        <taxon>Craniata</taxon>
        <taxon>Vertebrata</taxon>
        <taxon>Euteleostomi</taxon>
        <taxon>Lepidosauria</taxon>
        <taxon>Squamata</taxon>
        <taxon>Bifurcata</taxon>
        <taxon>Unidentata</taxon>
        <taxon>Episquamata</taxon>
        <taxon>Laterata</taxon>
        <taxon>Lacertibaenia</taxon>
        <taxon>Lacertidae</taxon>
        <taxon>Podarcis</taxon>
    </lineage>
</organism>
<sequence length="95" mass="10441">MLSNLGVMELQVTPNLLRKTFRTAAVHGERLLDMGELMGDKSTTRKVAAPLGGKATTSGFSSFGRKVVSAGSWSLIYLQDQILTVPWTELRYELP</sequence>
<evidence type="ECO:0000313" key="2">
    <source>
        <dbReference type="Proteomes" id="UP001178461"/>
    </source>
</evidence>